<dbReference type="GO" id="GO:0006508">
    <property type="term" value="P:proteolysis"/>
    <property type="evidence" value="ECO:0007669"/>
    <property type="project" value="UniProtKB-KW"/>
</dbReference>
<evidence type="ECO:0000313" key="3">
    <source>
        <dbReference type="EMBL" id="KAA9404697.1"/>
    </source>
</evidence>
<dbReference type="InterPro" id="IPR020568">
    <property type="entry name" value="Ribosomal_Su5_D2-typ_SF"/>
</dbReference>
<dbReference type="Pfam" id="PF05362">
    <property type="entry name" value="Lon_C"/>
    <property type="match status" value="1"/>
</dbReference>
<dbReference type="InterPro" id="IPR008269">
    <property type="entry name" value="Lon_proteolytic"/>
</dbReference>
<evidence type="ECO:0000259" key="2">
    <source>
        <dbReference type="Pfam" id="PF05362"/>
    </source>
</evidence>
<keyword evidence="3" id="KW-0378">Hydrolase</keyword>
<proteinExistence type="predicted"/>
<protein>
    <submittedName>
        <fullName evidence="3">ATP-dependent protease La</fullName>
    </submittedName>
</protein>
<dbReference type="GO" id="GO:0012505">
    <property type="term" value="C:endomembrane system"/>
    <property type="evidence" value="ECO:0007669"/>
    <property type="project" value="UniProtKB-SubCell"/>
</dbReference>
<dbReference type="SUPFAM" id="SSF54211">
    <property type="entry name" value="Ribosomal protein S5 domain 2-like"/>
    <property type="match status" value="1"/>
</dbReference>
<dbReference type="Gene3D" id="3.30.230.10">
    <property type="match status" value="1"/>
</dbReference>
<dbReference type="EMBL" id="RQWK01000003">
    <property type="protein sequence ID" value="KAA9404697.1"/>
    <property type="molecule type" value="Genomic_DNA"/>
</dbReference>
<comment type="subcellular location">
    <subcellularLocation>
        <location evidence="1">Endomembrane system</location>
        <topology evidence="1">Multi-pass membrane protein</topology>
    </subcellularLocation>
</comment>
<organism evidence="3 4">
    <name type="scientific">Haloarcula hispanica</name>
    <dbReference type="NCBI Taxonomy" id="51589"/>
    <lineage>
        <taxon>Archaea</taxon>
        <taxon>Methanobacteriati</taxon>
        <taxon>Methanobacteriota</taxon>
        <taxon>Stenosarchaea group</taxon>
        <taxon>Halobacteria</taxon>
        <taxon>Halobacteriales</taxon>
        <taxon>Haloarculaceae</taxon>
        <taxon>Haloarcula</taxon>
    </lineage>
</organism>
<keyword evidence="3" id="KW-0645">Protease</keyword>
<name>A0A5J5LDR1_HALHI</name>
<feature type="domain" description="Lon proteolytic" evidence="2">
    <location>
        <begin position="115"/>
        <end position="211"/>
    </location>
</feature>
<dbReference type="RefSeq" id="WP_008313615.1">
    <property type="nucleotide sequence ID" value="NZ_RQWK01000003.1"/>
</dbReference>
<evidence type="ECO:0000313" key="4">
    <source>
        <dbReference type="Proteomes" id="UP000326244"/>
    </source>
</evidence>
<dbReference type="Proteomes" id="UP000326244">
    <property type="component" value="Unassembled WGS sequence"/>
</dbReference>
<gene>
    <name evidence="3" type="ORF">EGO51_18510</name>
</gene>
<evidence type="ECO:0000256" key="1">
    <source>
        <dbReference type="ARBA" id="ARBA00004127"/>
    </source>
</evidence>
<dbReference type="InterPro" id="IPR014721">
    <property type="entry name" value="Ribsml_uS5_D2-typ_fold_subgr"/>
</dbReference>
<comment type="caution">
    <text evidence="3">The sequence shown here is derived from an EMBL/GenBank/DDBJ whole genome shotgun (WGS) entry which is preliminary data.</text>
</comment>
<dbReference type="AlphaFoldDB" id="A0A5J5LDR1"/>
<reference evidence="3 4" key="1">
    <citation type="submission" date="2018-11" db="EMBL/GenBank/DDBJ databases">
        <title>Genomic analysis of Haloarcula hispanica CBA1121.</title>
        <authorList>
            <person name="Kim Y.B."/>
            <person name="Roh S.W."/>
        </authorList>
    </citation>
    <scope>NUCLEOTIDE SEQUENCE [LARGE SCALE GENOMIC DNA]</scope>
    <source>
        <strain evidence="3 4">CBA1121</strain>
    </source>
</reference>
<dbReference type="GO" id="GO:0004252">
    <property type="term" value="F:serine-type endopeptidase activity"/>
    <property type="evidence" value="ECO:0007669"/>
    <property type="project" value="InterPro"/>
</dbReference>
<dbReference type="GO" id="GO:0004176">
    <property type="term" value="F:ATP-dependent peptidase activity"/>
    <property type="evidence" value="ECO:0007669"/>
    <property type="project" value="InterPro"/>
</dbReference>
<sequence length="242" mass="25289">MNTERTLILLLIAIVILNLSWTGAVNNRAGSLENRVETVEQEQASIAVFAGANQSRSGATSATSSLYAYNTGKGKATVVPAEIEAIPASGIYLDVSPVAHTATVQRSIARAWSVANASQYPPPYDGTVIRINPPESWDTVGGGSAALSLASGFAATNPCIELNRSVAMTGGLTRSGTVVEVKRVREKAIAAKERGVTVFAVPQGQAVNVEGIRVVEVATFGEAANYTLERTAECPTEAAKLN</sequence>
<accession>A0A5J5LDR1</accession>